<protein>
    <submittedName>
        <fullName evidence="1">Uncharacterized protein</fullName>
    </submittedName>
</protein>
<name>A0A645CR05_9ZZZZ</name>
<accession>A0A645CR05</accession>
<proteinExistence type="predicted"/>
<comment type="caution">
    <text evidence="1">The sequence shown here is derived from an EMBL/GenBank/DDBJ whole genome shotgun (WGS) entry which is preliminary data.</text>
</comment>
<gene>
    <name evidence="1" type="ORF">SDC9_126568</name>
</gene>
<organism evidence="1">
    <name type="scientific">bioreactor metagenome</name>
    <dbReference type="NCBI Taxonomy" id="1076179"/>
    <lineage>
        <taxon>unclassified sequences</taxon>
        <taxon>metagenomes</taxon>
        <taxon>ecological metagenomes</taxon>
    </lineage>
</organism>
<sequence>MPDRFFTTKFCDRCHTSLEGKTRQMSRFNTDCLCPECTAEERQHPDYSKAVDAEMEAVKHGDYNFPGVGWPSKNGRLK</sequence>
<dbReference type="EMBL" id="VSSQ01029403">
    <property type="protein sequence ID" value="MPM79530.1"/>
    <property type="molecule type" value="Genomic_DNA"/>
</dbReference>
<dbReference type="AlphaFoldDB" id="A0A645CR05"/>
<evidence type="ECO:0000313" key="1">
    <source>
        <dbReference type="EMBL" id="MPM79530.1"/>
    </source>
</evidence>
<reference evidence="1" key="1">
    <citation type="submission" date="2019-08" db="EMBL/GenBank/DDBJ databases">
        <authorList>
            <person name="Kucharzyk K."/>
            <person name="Murdoch R.W."/>
            <person name="Higgins S."/>
            <person name="Loffler F."/>
        </authorList>
    </citation>
    <scope>NUCLEOTIDE SEQUENCE</scope>
</reference>